<keyword evidence="4" id="KW-1185">Reference proteome</keyword>
<dbReference type="RefSeq" id="WP_058470757.1">
    <property type="nucleotide sequence ID" value="NZ_CAAAIC010000003.1"/>
</dbReference>
<dbReference type="Gene3D" id="3.60.15.10">
    <property type="entry name" value="Ribonuclease Z/Hydroxyacylglutathione hydrolase-like"/>
    <property type="match status" value="1"/>
</dbReference>
<dbReference type="InterPro" id="IPR044528">
    <property type="entry name" value="POD-like_MBL-fold"/>
</dbReference>
<dbReference type="InterPro" id="IPR001279">
    <property type="entry name" value="Metallo-B-lactamas"/>
</dbReference>
<proteinExistence type="predicted"/>
<evidence type="ECO:0000259" key="2">
    <source>
        <dbReference type="SMART" id="SM00849"/>
    </source>
</evidence>
<dbReference type="SMART" id="SM00849">
    <property type="entry name" value="Lactamase_B"/>
    <property type="match status" value="1"/>
</dbReference>
<dbReference type="OrthoDB" id="9784009at2"/>
<dbReference type="InterPro" id="IPR051682">
    <property type="entry name" value="Mito_Persulfide_Diox"/>
</dbReference>
<evidence type="ECO:0000313" key="4">
    <source>
        <dbReference type="Proteomes" id="UP000055035"/>
    </source>
</evidence>
<dbReference type="GO" id="GO:0050313">
    <property type="term" value="F:sulfur dioxygenase activity"/>
    <property type="evidence" value="ECO:0007669"/>
    <property type="project" value="InterPro"/>
</dbReference>
<dbReference type="GO" id="GO:0046872">
    <property type="term" value="F:metal ion binding"/>
    <property type="evidence" value="ECO:0007669"/>
    <property type="project" value="UniProtKB-KW"/>
</dbReference>
<comment type="caution">
    <text evidence="3">The sequence shown here is derived from an EMBL/GenBank/DDBJ whole genome shotgun (WGS) entry which is preliminary data.</text>
</comment>
<dbReference type="AlphaFoldDB" id="A0A0W0VAR4"/>
<dbReference type="EMBL" id="LNYJ01000011">
    <property type="protein sequence ID" value="KTD16950.1"/>
    <property type="molecule type" value="Genomic_DNA"/>
</dbReference>
<gene>
    <name evidence="3" type="ORF">Ljor_1256</name>
</gene>
<dbReference type="GO" id="GO:0006749">
    <property type="term" value="P:glutathione metabolic process"/>
    <property type="evidence" value="ECO:0007669"/>
    <property type="project" value="InterPro"/>
</dbReference>
<evidence type="ECO:0000256" key="1">
    <source>
        <dbReference type="ARBA" id="ARBA00022723"/>
    </source>
</evidence>
<dbReference type="PATRIC" id="fig|456.5.peg.1341"/>
<dbReference type="PANTHER" id="PTHR43084">
    <property type="entry name" value="PERSULFIDE DIOXYGENASE ETHE1"/>
    <property type="match status" value="1"/>
</dbReference>
<feature type="domain" description="Metallo-beta-lactamase" evidence="2">
    <location>
        <begin position="12"/>
        <end position="201"/>
    </location>
</feature>
<sequence>MHIEPFLDPNTATYSYIVVDENTKSCAVIDPVLDFDMPSGRITTVSADKVVAYIRQHQLQLEWILETHAHADHLSASYYLKEQLGGKIAIGEHIKMVLEYWVPLFNLPNKLLEGKQFDHLFEDQETFYIGSIPVQVMYTPGHTPACVTYLIEDTAFVGDTLFMPYVGTARTDFPGGSAATLYDSIQKILSLPENTRLFSCHDYPPEDQPPQCLSTVGQQKQQNTMVKMGISKEDYIAARLAKDKGKPVPKLLLPSLQVNIMAGQLVEPENNAVQYLKIPLNRL</sequence>
<dbReference type="SUPFAM" id="SSF56281">
    <property type="entry name" value="Metallo-hydrolase/oxidoreductase"/>
    <property type="match status" value="1"/>
</dbReference>
<dbReference type="PANTHER" id="PTHR43084:SF1">
    <property type="entry name" value="PERSULFIDE DIOXYGENASE ETHE1, MITOCHONDRIAL"/>
    <property type="match status" value="1"/>
</dbReference>
<accession>A0A0W0VAR4</accession>
<reference evidence="3 4" key="1">
    <citation type="submission" date="2015-11" db="EMBL/GenBank/DDBJ databases">
        <title>Genomic analysis of 38 Legionella species identifies large and diverse effector repertoires.</title>
        <authorList>
            <person name="Burstein D."/>
            <person name="Amaro F."/>
            <person name="Zusman T."/>
            <person name="Lifshitz Z."/>
            <person name="Cohen O."/>
            <person name="Gilbert J.A."/>
            <person name="Pupko T."/>
            <person name="Shuman H.A."/>
            <person name="Segal G."/>
        </authorList>
    </citation>
    <scope>NUCLEOTIDE SEQUENCE [LARGE SCALE GENOMIC DNA]</scope>
    <source>
        <strain evidence="3 4">BL-540</strain>
    </source>
</reference>
<dbReference type="CDD" id="cd07724">
    <property type="entry name" value="POD-like_MBL-fold"/>
    <property type="match status" value="1"/>
</dbReference>
<keyword evidence="1" id="KW-0479">Metal-binding</keyword>
<dbReference type="GO" id="GO:0070813">
    <property type="term" value="P:hydrogen sulfide metabolic process"/>
    <property type="evidence" value="ECO:0007669"/>
    <property type="project" value="TreeGrafter"/>
</dbReference>
<dbReference type="STRING" id="456.Ljor_1256"/>
<dbReference type="Pfam" id="PF00753">
    <property type="entry name" value="Lactamase_B"/>
    <property type="match status" value="1"/>
</dbReference>
<protein>
    <submittedName>
        <fullName evidence="3">Metallo-beta-lactamase family transporter protein</fullName>
    </submittedName>
</protein>
<dbReference type="InterPro" id="IPR036866">
    <property type="entry name" value="RibonucZ/Hydroxyglut_hydro"/>
</dbReference>
<evidence type="ECO:0000313" key="3">
    <source>
        <dbReference type="EMBL" id="KTD16950.1"/>
    </source>
</evidence>
<dbReference type="Proteomes" id="UP000055035">
    <property type="component" value="Unassembled WGS sequence"/>
</dbReference>
<name>A0A0W0VAR4_9GAMM</name>
<organism evidence="3 4">
    <name type="scientific">Legionella jordanis</name>
    <dbReference type="NCBI Taxonomy" id="456"/>
    <lineage>
        <taxon>Bacteria</taxon>
        <taxon>Pseudomonadati</taxon>
        <taxon>Pseudomonadota</taxon>
        <taxon>Gammaproteobacteria</taxon>
        <taxon>Legionellales</taxon>
        <taxon>Legionellaceae</taxon>
        <taxon>Legionella</taxon>
    </lineage>
</organism>